<reference evidence="4 5" key="1">
    <citation type="submission" date="2020-10" db="EMBL/GenBank/DDBJ databases">
        <title>Connecting structure to function with the recovery of over 1000 high-quality activated sludge metagenome-assembled genomes encoding full-length rRNA genes using long-read sequencing.</title>
        <authorList>
            <person name="Singleton C.M."/>
            <person name="Petriglieri F."/>
            <person name="Kristensen J.M."/>
            <person name="Kirkegaard R.H."/>
            <person name="Michaelsen T.Y."/>
            <person name="Andersen M.H."/>
            <person name="Karst S.M."/>
            <person name="Dueholm M.S."/>
            <person name="Nielsen P.H."/>
            <person name="Albertsen M."/>
        </authorList>
    </citation>
    <scope>NUCLEOTIDE SEQUENCE [LARGE SCALE GENOMIC DNA]</scope>
    <source>
        <strain evidence="4">EsbW_18-Q3-R4-48_BATAC.285</strain>
    </source>
</reference>
<evidence type="ECO:0000313" key="5">
    <source>
        <dbReference type="Proteomes" id="UP000697998"/>
    </source>
</evidence>
<name>A0A935Q2Z8_9PROT</name>
<dbReference type="PANTHER" id="PTHR30055">
    <property type="entry name" value="HTH-TYPE TRANSCRIPTIONAL REGULATOR RUTR"/>
    <property type="match status" value="1"/>
</dbReference>
<dbReference type="AlphaFoldDB" id="A0A935Q2Z8"/>
<dbReference type="InterPro" id="IPR001647">
    <property type="entry name" value="HTH_TetR"/>
</dbReference>
<evidence type="ECO:0000313" key="4">
    <source>
        <dbReference type="EMBL" id="MBK7676125.1"/>
    </source>
</evidence>
<dbReference type="InterPro" id="IPR050109">
    <property type="entry name" value="HTH-type_TetR-like_transc_reg"/>
</dbReference>
<proteinExistence type="predicted"/>
<gene>
    <name evidence="4" type="ORF">IPJ27_16010</name>
</gene>
<dbReference type="Proteomes" id="UP000697998">
    <property type="component" value="Unassembled WGS sequence"/>
</dbReference>
<dbReference type="PRINTS" id="PR00455">
    <property type="entry name" value="HTHTETR"/>
</dbReference>
<dbReference type="GO" id="GO:0003700">
    <property type="term" value="F:DNA-binding transcription factor activity"/>
    <property type="evidence" value="ECO:0007669"/>
    <property type="project" value="TreeGrafter"/>
</dbReference>
<dbReference type="InterPro" id="IPR009057">
    <property type="entry name" value="Homeodomain-like_sf"/>
</dbReference>
<evidence type="ECO:0000259" key="3">
    <source>
        <dbReference type="PROSITE" id="PS50977"/>
    </source>
</evidence>
<dbReference type="SUPFAM" id="SSF46689">
    <property type="entry name" value="Homeodomain-like"/>
    <property type="match status" value="1"/>
</dbReference>
<accession>A0A935Q2Z8</accession>
<dbReference type="Pfam" id="PF00440">
    <property type="entry name" value="TetR_N"/>
    <property type="match status" value="1"/>
</dbReference>
<evidence type="ECO:0000256" key="1">
    <source>
        <dbReference type="ARBA" id="ARBA00023125"/>
    </source>
</evidence>
<dbReference type="PROSITE" id="PS50977">
    <property type="entry name" value="HTH_TETR_2"/>
    <property type="match status" value="1"/>
</dbReference>
<dbReference type="Gene3D" id="1.10.357.10">
    <property type="entry name" value="Tetracycline Repressor, domain 2"/>
    <property type="match status" value="1"/>
</dbReference>
<dbReference type="EMBL" id="JADJMH010000016">
    <property type="protein sequence ID" value="MBK7676125.1"/>
    <property type="molecule type" value="Genomic_DNA"/>
</dbReference>
<dbReference type="PANTHER" id="PTHR30055:SF239">
    <property type="entry name" value="TRANSCRIPTIONAL REGULATORY PROTEIN"/>
    <property type="match status" value="1"/>
</dbReference>
<feature type="domain" description="HTH tetR-type" evidence="3">
    <location>
        <begin position="13"/>
        <end position="73"/>
    </location>
</feature>
<sequence>MTMKRQGTRPRAALDRNEWIQAAIEVLAEQGVQGMRIEVLAKDFGVTKGSFYWHFKDRQDLFDAVLQTWRDGRIRDIEKQSVAIPGSEQAQLLHLIDVYGATRNRKGISIELAVREWARRDAQAAAVVAQVDTWRLECTRKLFVALGVSEDEAKSRSLLLYAYVFGQSLMACDSYDPRVNDFKRWIAKLIVRQQHEAPNGQT</sequence>
<evidence type="ECO:0000256" key="2">
    <source>
        <dbReference type="PROSITE-ProRule" id="PRU00335"/>
    </source>
</evidence>
<keyword evidence="1 2" id="KW-0238">DNA-binding</keyword>
<feature type="DNA-binding region" description="H-T-H motif" evidence="2">
    <location>
        <begin position="36"/>
        <end position="55"/>
    </location>
</feature>
<comment type="caution">
    <text evidence="4">The sequence shown here is derived from an EMBL/GenBank/DDBJ whole genome shotgun (WGS) entry which is preliminary data.</text>
</comment>
<protein>
    <submittedName>
        <fullName evidence="4">TetR/AcrR family transcriptional regulator</fullName>
    </submittedName>
</protein>
<dbReference type="GO" id="GO:0000976">
    <property type="term" value="F:transcription cis-regulatory region binding"/>
    <property type="evidence" value="ECO:0007669"/>
    <property type="project" value="TreeGrafter"/>
</dbReference>
<organism evidence="4 5">
    <name type="scientific">Candidatus Accumulibacter proximus</name>
    <dbReference type="NCBI Taxonomy" id="2954385"/>
    <lineage>
        <taxon>Bacteria</taxon>
        <taxon>Pseudomonadati</taxon>
        <taxon>Pseudomonadota</taxon>
        <taxon>Betaproteobacteria</taxon>
        <taxon>Candidatus Accumulibacter</taxon>
    </lineage>
</organism>